<gene>
    <name evidence="5" type="ORF">HQM25_15690</name>
</gene>
<dbReference type="Gene3D" id="1.10.10.10">
    <property type="entry name" value="Winged helix-like DNA-binding domain superfamily/Winged helix DNA-binding domain"/>
    <property type="match status" value="1"/>
</dbReference>
<dbReference type="SUPFAM" id="SSF46894">
    <property type="entry name" value="C-terminal effector domain of the bipartite response regulators"/>
    <property type="match status" value="1"/>
</dbReference>
<protein>
    <submittedName>
        <fullName evidence="5">AAA family ATPase</fullName>
    </submittedName>
</protein>
<dbReference type="PANTHER" id="PTHR16305:SF35">
    <property type="entry name" value="TRANSCRIPTIONAL ACTIVATOR DOMAIN"/>
    <property type="match status" value="1"/>
</dbReference>
<keyword evidence="2" id="KW-0067">ATP-binding</keyword>
<dbReference type="SMART" id="SM00382">
    <property type="entry name" value="AAA"/>
    <property type="match status" value="1"/>
</dbReference>
<keyword evidence="1" id="KW-0547">Nucleotide-binding</keyword>
<proteinExistence type="predicted"/>
<evidence type="ECO:0000313" key="5">
    <source>
        <dbReference type="EMBL" id="QKJ20649.1"/>
    </source>
</evidence>
<dbReference type="InterPro" id="IPR016032">
    <property type="entry name" value="Sig_transdc_resp-reg_C-effctor"/>
</dbReference>
<dbReference type="SMART" id="SM00421">
    <property type="entry name" value="HTH_LUXR"/>
    <property type="match status" value="1"/>
</dbReference>
<dbReference type="CDD" id="cd06170">
    <property type="entry name" value="LuxR_C_like"/>
    <property type="match status" value="1"/>
</dbReference>
<dbReference type="AlphaFoldDB" id="A0A7D4UH95"/>
<accession>A0A7D4UH95</accession>
<evidence type="ECO:0000259" key="4">
    <source>
        <dbReference type="PROSITE" id="PS50043"/>
    </source>
</evidence>
<evidence type="ECO:0000256" key="3">
    <source>
        <dbReference type="SAM" id="MobiDB-lite"/>
    </source>
</evidence>
<evidence type="ECO:0000256" key="2">
    <source>
        <dbReference type="ARBA" id="ARBA00022840"/>
    </source>
</evidence>
<dbReference type="PANTHER" id="PTHR16305">
    <property type="entry name" value="TESTICULAR SOLUBLE ADENYLYL CYCLASE"/>
    <property type="match status" value="1"/>
</dbReference>
<name>A0A7D4UH95_9MICO</name>
<dbReference type="InterPro" id="IPR041664">
    <property type="entry name" value="AAA_16"/>
</dbReference>
<organism evidence="5 6">
    <name type="scientific">Microbacterium hominis</name>
    <dbReference type="NCBI Taxonomy" id="162426"/>
    <lineage>
        <taxon>Bacteria</taxon>
        <taxon>Bacillati</taxon>
        <taxon>Actinomycetota</taxon>
        <taxon>Actinomycetes</taxon>
        <taxon>Micrococcales</taxon>
        <taxon>Microbacteriaceae</taxon>
        <taxon>Microbacterium</taxon>
    </lineage>
</organism>
<dbReference type="Proteomes" id="UP000502498">
    <property type="component" value="Chromosome"/>
</dbReference>
<dbReference type="InterPro" id="IPR036388">
    <property type="entry name" value="WH-like_DNA-bd_sf"/>
</dbReference>
<dbReference type="InterPro" id="IPR003593">
    <property type="entry name" value="AAA+_ATPase"/>
</dbReference>
<dbReference type="GO" id="GO:0004016">
    <property type="term" value="F:adenylate cyclase activity"/>
    <property type="evidence" value="ECO:0007669"/>
    <property type="project" value="TreeGrafter"/>
</dbReference>
<reference evidence="5 6" key="1">
    <citation type="submission" date="2020-05" db="EMBL/GenBank/DDBJ databases">
        <title>Strain PA2F3 complete genome.</title>
        <authorList>
            <person name="Kim Y.-S."/>
            <person name="Kim S.-J."/>
            <person name="Jung H.-k."/>
            <person name="Kim S.-E."/>
            <person name="Kim K.-H."/>
        </authorList>
    </citation>
    <scope>NUCLEOTIDE SEQUENCE [LARGE SCALE GENOMIC DNA]</scope>
    <source>
        <strain evidence="5 6">PA2F3</strain>
    </source>
</reference>
<dbReference type="PROSITE" id="PS50043">
    <property type="entry name" value="HTH_LUXR_2"/>
    <property type="match status" value="1"/>
</dbReference>
<dbReference type="GO" id="GO:0005737">
    <property type="term" value="C:cytoplasm"/>
    <property type="evidence" value="ECO:0007669"/>
    <property type="project" value="TreeGrafter"/>
</dbReference>
<feature type="compositionally biased region" description="Low complexity" evidence="3">
    <location>
        <begin position="851"/>
        <end position="860"/>
    </location>
</feature>
<dbReference type="EMBL" id="CP054038">
    <property type="protein sequence ID" value="QKJ20649.1"/>
    <property type="molecule type" value="Genomic_DNA"/>
</dbReference>
<evidence type="ECO:0000313" key="6">
    <source>
        <dbReference type="Proteomes" id="UP000502498"/>
    </source>
</evidence>
<evidence type="ECO:0000256" key="1">
    <source>
        <dbReference type="ARBA" id="ARBA00022741"/>
    </source>
</evidence>
<feature type="region of interest" description="Disordered" evidence="3">
    <location>
        <begin position="843"/>
        <end position="867"/>
    </location>
</feature>
<feature type="domain" description="HTH luxR-type" evidence="4">
    <location>
        <begin position="787"/>
        <end position="852"/>
    </location>
</feature>
<dbReference type="Pfam" id="PF00196">
    <property type="entry name" value="GerE"/>
    <property type="match status" value="1"/>
</dbReference>
<dbReference type="Pfam" id="PF13191">
    <property type="entry name" value="AAA_16"/>
    <property type="match status" value="1"/>
</dbReference>
<dbReference type="SUPFAM" id="SSF52540">
    <property type="entry name" value="P-loop containing nucleoside triphosphate hydrolases"/>
    <property type="match status" value="1"/>
</dbReference>
<dbReference type="GO" id="GO:0003677">
    <property type="term" value="F:DNA binding"/>
    <property type="evidence" value="ECO:0007669"/>
    <property type="project" value="InterPro"/>
</dbReference>
<sequence>MPLVERDDQLNVLGGLAERLPRGSVVLIGAEAGAGKSALLREFATRIPPTMAVRAGRCDDLATPASFAPLWDMVETLPTAVAKALSGRGGRVSAALTAALRRRPSVLILDDIHWADEATVDLIGHLSRRIDELPVLLCLSFRSDEVDRDHHLRRALGEIERAAVRIELPALTLHGVRSLAETAGVDAGVDIDRLYARSGGNAFFVTELLANPATEHSRAVSGAVLARVASLPQTTWRVLEAAALAPQGIPLDLLDDLGPDAADDADRAIERGLLEATATKLRCRHDLVRVALAEHIPPVRRRQVHQRLVDLLAPRAATTADVAQVASHAVSAGDSARAAAFSLRAAERAADDGAHREAVRHLVNALENRGHLTVQDTDRALETCAIEAYFTHALDLALDCALELRARAEDHAPAERGRRTAWCSRLAFYGGDGERAVALAEESIALFADGVDPLREAYARWWRASLLGAHEETRRLGDLTIARAKAAGELSIAAHVLVSADGSEDDTSGAAIDRLTEGLDLARRSGTDEQTARAYCNLAYLTVVDRRLDAADAWLAEGLDWTWAEDLTFWWDAMVDTRAMLRMFRGAWDDALDDCAQTIDGNRALRWQVCAASTRAAILLRRDARGASEALDFADATAGDAGPDGLFAAAVNAEAAWTSGADPSRALDQLGRQLSMGSPNPWLVGGVTFWLAKIDPDLVSPAMRARSPEPIALELRGDRRGAAEAWRSLGCRFESAVLDGLGDDPAALRRAFTELTAVGAAATLARLRRLAHARGIRAVPRGARTATAADPDGLTPRQLDVLALLGERLTDAQIARRLTISEKTAGHHVSAILARLGVGDRHEAGAHARARTAATPSATGHPRDPVS</sequence>
<dbReference type="InterPro" id="IPR000792">
    <property type="entry name" value="Tscrpt_reg_LuxR_C"/>
</dbReference>
<dbReference type="GO" id="GO:0006355">
    <property type="term" value="P:regulation of DNA-templated transcription"/>
    <property type="evidence" value="ECO:0007669"/>
    <property type="project" value="InterPro"/>
</dbReference>
<dbReference type="GO" id="GO:0005524">
    <property type="term" value="F:ATP binding"/>
    <property type="evidence" value="ECO:0007669"/>
    <property type="project" value="UniProtKB-KW"/>
</dbReference>
<dbReference type="RefSeq" id="WP_172991074.1">
    <property type="nucleotide sequence ID" value="NZ_CP054038.1"/>
</dbReference>
<dbReference type="InterPro" id="IPR027417">
    <property type="entry name" value="P-loop_NTPase"/>
</dbReference>